<proteinExistence type="predicted"/>
<evidence type="ECO:0000313" key="6">
    <source>
        <dbReference type="Proteomes" id="UP000314980"/>
    </source>
</evidence>
<dbReference type="InterPro" id="IPR016187">
    <property type="entry name" value="CTDL_fold"/>
</dbReference>
<dbReference type="Proteomes" id="UP000314980">
    <property type="component" value="Unassembled WGS sequence"/>
</dbReference>
<feature type="coiled-coil region" evidence="3">
    <location>
        <begin position="110"/>
        <end position="144"/>
    </location>
</feature>
<evidence type="ECO:0000256" key="3">
    <source>
        <dbReference type="SAM" id="Coils"/>
    </source>
</evidence>
<feature type="domain" description="C-type lectin" evidence="4">
    <location>
        <begin position="199"/>
        <end position="331"/>
    </location>
</feature>
<dbReference type="PANTHER" id="PTHR22803">
    <property type="entry name" value="MANNOSE, PHOSPHOLIPASE, LECTIN RECEPTOR RELATED"/>
    <property type="match status" value="1"/>
</dbReference>
<evidence type="ECO:0000256" key="1">
    <source>
        <dbReference type="ARBA" id="ARBA00022734"/>
    </source>
</evidence>
<evidence type="ECO:0000256" key="2">
    <source>
        <dbReference type="ARBA" id="ARBA00023157"/>
    </source>
</evidence>
<dbReference type="InterPro" id="IPR018378">
    <property type="entry name" value="C-type_lectin_CS"/>
</dbReference>
<dbReference type="PROSITE" id="PS50041">
    <property type="entry name" value="C_TYPE_LECTIN_2"/>
    <property type="match status" value="1"/>
</dbReference>
<reference evidence="5" key="3">
    <citation type="submission" date="2025-09" db="UniProtKB">
        <authorList>
            <consortium name="Ensembl"/>
        </authorList>
    </citation>
    <scope>IDENTIFICATION</scope>
</reference>
<dbReference type="InterPro" id="IPR001304">
    <property type="entry name" value="C-type_lectin-like"/>
</dbReference>
<reference evidence="5" key="2">
    <citation type="submission" date="2025-08" db="UniProtKB">
        <authorList>
            <consortium name="Ensembl"/>
        </authorList>
    </citation>
    <scope>IDENTIFICATION</scope>
</reference>
<dbReference type="Pfam" id="PF00059">
    <property type="entry name" value="Lectin_C"/>
    <property type="match status" value="1"/>
</dbReference>
<dbReference type="Gene3D" id="3.10.100.10">
    <property type="entry name" value="Mannose-Binding Protein A, subunit A"/>
    <property type="match status" value="1"/>
</dbReference>
<dbReference type="GO" id="GO:0030246">
    <property type="term" value="F:carbohydrate binding"/>
    <property type="evidence" value="ECO:0007669"/>
    <property type="project" value="UniProtKB-KW"/>
</dbReference>
<keyword evidence="6" id="KW-1185">Reference proteome</keyword>
<sequence length="334" mass="38910">MSTNLALSLESSELMEQIVNLTSTNLQLTQEHEQLVQYTSEQEEEKLNMSKTIECLVSSNTQLQEEKRRLSEMSGLLRDELFQARGKNLELVEINNKFQGEIRNLSGKIGAFSKDDFEKLQEEVTQLQEQNQNLSMMLVKERQEAAEQDRSRTREMDQMMADIHSVNETYQSVDLYCPVVNQKTKERICKKCHDSWRLFEAKCYYFSSRMLTWSSSRAWCRTQGGDLLIINSEQEQSFIFDTSQALERSSTRLWIGMTDAEEEGDWRWVDGSKVTSDVQYWLNRPGMGTEPDDWKVEDPLGEDCGHIDTSENTFVSWMDGSCKIPYRWICEKNV</sequence>
<dbReference type="PROSITE" id="PS00615">
    <property type="entry name" value="C_TYPE_LECTIN_1"/>
    <property type="match status" value="1"/>
</dbReference>
<evidence type="ECO:0000313" key="5">
    <source>
        <dbReference type="Ensembl" id="ENSLCAP00010033711.1"/>
    </source>
</evidence>
<organism evidence="5 6">
    <name type="scientific">Lates calcarifer</name>
    <name type="common">Barramundi</name>
    <name type="synonym">Holocentrus calcarifer</name>
    <dbReference type="NCBI Taxonomy" id="8187"/>
    <lineage>
        <taxon>Eukaryota</taxon>
        <taxon>Metazoa</taxon>
        <taxon>Chordata</taxon>
        <taxon>Craniata</taxon>
        <taxon>Vertebrata</taxon>
        <taxon>Euteleostomi</taxon>
        <taxon>Actinopterygii</taxon>
        <taxon>Neopterygii</taxon>
        <taxon>Teleostei</taxon>
        <taxon>Neoteleostei</taxon>
        <taxon>Acanthomorphata</taxon>
        <taxon>Carangaria</taxon>
        <taxon>Carangaria incertae sedis</taxon>
        <taxon>Centropomidae</taxon>
        <taxon>Lates</taxon>
    </lineage>
</organism>
<dbReference type="GeneTree" id="ENSGT01030000234575"/>
<evidence type="ECO:0000259" key="4">
    <source>
        <dbReference type="PROSITE" id="PS50041"/>
    </source>
</evidence>
<keyword evidence="3" id="KW-0175">Coiled coil</keyword>
<dbReference type="InterPro" id="IPR050111">
    <property type="entry name" value="C-type_lectin/snaclec_domain"/>
</dbReference>
<reference evidence="6" key="1">
    <citation type="submission" date="2015-09" db="EMBL/GenBank/DDBJ databases">
        <authorList>
            <person name="Sai Rama Sridatta P."/>
        </authorList>
    </citation>
    <scope>NUCLEOTIDE SEQUENCE [LARGE SCALE GENOMIC DNA]</scope>
</reference>
<name>A0A4W6E992_LATCA</name>
<protein>
    <recommendedName>
        <fullName evidence="4">C-type lectin domain-containing protein</fullName>
    </recommendedName>
</protein>
<dbReference type="Ensembl" id="ENSLCAT00010034514.1">
    <property type="protein sequence ID" value="ENSLCAP00010033711.1"/>
    <property type="gene ID" value="ENSLCAG00010015844.1"/>
</dbReference>
<dbReference type="AlphaFoldDB" id="A0A4W6E992"/>
<dbReference type="InterPro" id="IPR033989">
    <property type="entry name" value="CD209-like_CTLD"/>
</dbReference>
<accession>A0A4W6E992</accession>
<keyword evidence="1" id="KW-0430">Lectin</keyword>
<keyword evidence="2" id="KW-1015">Disulfide bond</keyword>
<dbReference type="SMART" id="SM00034">
    <property type="entry name" value="CLECT"/>
    <property type="match status" value="1"/>
</dbReference>
<dbReference type="CDD" id="cd03590">
    <property type="entry name" value="CLECT_DC-SIGN_like"/>
    <property type="match status" value="1"/>
</dbReference>
<dbReference type="SUPFAM" id="SSF56436">
    <property type="entry name" value="C-type lectin-like"/>
    <property type="match status" value="1"/>
</dbReference>
<dbReference type="InParanoid" id="A0A4W6E992"/>
<dbReference type="InterPro" id="IPR016186">
    <property type="entry name" value="C-type_lectin-like/link_sf"/>
</dbReference>